<dbReference type="Gene3D" id="3.30.40.10">
    <property type="entry name" value="Zinc/RING finger domain, C3HC4 (zinc finger)"/>
    <property type="match status" value="1"/>
</dbReference>
<evidence type="ECO:0000256" key="7">
    <source>
        <dbReference type="ARBA" id="ARBA00022786"/>
    </source>
</evidence>
<keyword evidence="6" id="KW-0808">Transferase</keyword>
<dbReference type="SUPFAM" id="SSF50891">
    <property type="entry name" value="Cyclophilin-like"/>
    <property type="match status" value="1"/>
</dbReference>
<dbReference type="FunFam" id="2.40.100.10:FF:000014">
    <property type="entry name" value="Peptidyl-prolyl cis-trans isomerase cyp65"/>
    <property type="match status" value="1"/>
</dbReference>
<dbReference type="EMBL" id="CAIX01000417">
    <property type="protein sequence ID" value="CCI50201.1"/>
    <property type="molecule type" value="Genomic_DNA"/>
</dbReference>
<dbReference type="AlphaFoldDB" id="A0A024GTZ0"/>
<dbReference type="GO" id="GO:0000209">
    <property type="term" value="P:protein polyubiquitination"/>
    <property type="evidence" value="ECO:0007669"/>
    <property type="project" value="TreeGrafter"/>
</dbReference>
<dbReference type="Pfam" id="PF04641">
    <property type="entry name" value="Rtf2"/>
    <property type="match status" value="1"/>
</dbReference>
<sequence length="612" mass="69561">MGKKQHSKDRLFITQTEHKYLYGGKKTEQRRAYKRLPFDHCAITLRPFQTPVCTREGHLFDLEAIVPYLKSYETNPVTGEPLTLKDLIRLKFYKNDKGEYFCPVTYKVFTDHTKITAIAVSGNVYSQDAIDELNLKPKNWTDLLTGEPFKRRDVIILQDPQNFTNREIVNFQHLRQSAQAQSRLLTQGEVAPGLKNINTNAATDRIFQELEAKRLEKQIMENDLKQRNEKLAEEELKDHSPQKSPQLSTDVAEIKAESVPKSETLRYSKFTTGTVSRSFTSSILAPITENKPAQISGQERLDMRWHAVRRMKEKGFVRLETNFGDINMEIHCDFVPRVADNFMSLCEADYYNGVLFHRVIPGFMMQGGDPTGTGTGGESIWKKPFSNEIDSRLSHDARGIISMANSGPDTNRSQFFITFRPCPHLDKKHSVFGHVVGGFATLDRIEKVVTQPADHRPMEDIKIKRAHVFTNPFRFYEDALANGRDAVVDAREKRLNAGKEKTFSASVVKLGENWVAVDSSEAGDNFEQIFSTQGQHKQSKQCVEQVVGKYLQSVAVKKKGSNEMKKTITAKSKTEHQPQAECNVVKAPSIVEQKSKKRKTKNTGGFGNFSEW</sequence>
<dbReference type="GO" id="GO:0061630">
    <property type="term" value="F:ubiquitin protein ligase activity"/>
    <property type="evidence" value="ECO:0007669"/>
    <property type="project" value="UniProtKB-EC"/>
</dbReference>
<feature type="domain" description="U-box" evidence="13">
    <location>
        <begin position="34"/>
        <end position="107"/>
    </location>
</feature>
<evidence type="ECO:0000256" key="8">
    <source>
        <dbReference type="ARBA" id="ARBA00023110"/>
    </source>
</evidence>
<comment type="caution">
    <text evidence="14">The sequence shown here is derived from an EMBL/GenBank/DDBJ whole genome shotgun (WGS) entry which is preliminary data.</text>
</comment>
<comment type="function">
    <text evidence="3">May catalyze the cis-trans isomerization of proline imidic peptide bonds in oligopeptides thereby assisting the folding of proteins. May also function as a chaperone, playing a role in intracellular transport of proteins. May also have a protein ubiquitin ligase activity acting as an E3 ubiquitin protein ligase or as a ubiquitin-ubiquitin ligase promoting elongation of ubiquitin chains on proteins.</text>
</comment>
<dbReference type="PROSITE" id="PS00170">
    <property type="entry name" value="CSA_PPIASE_1"/>
    <property type="match status" value="1"/>
</dbReference>
<dbReference type="InterPro" id="IPR013083">
    <property type="entry name" value="Znf_RING/FYVE/PHD"/>
</dbReference>
<evidence type="ECO:0000256" key="5">
    <source>
        <dbReference type="ARBA" id="ARBA00007930"/>
    </source>
</evidence>
<dbReference type="InterPro" id="IPR044666">
    <property type="entry name" value="Cyclophilin_A-like"/>
</dbReference>
<keyword evidence="15" id="KW-1185">Reference proteome</keyword>
<keyword evidence="9" id="KW-0413">Isomerase</keyword>
<comment type="subcellular location">
    <subcellularLocation>
        <location evidence="4">Nucleus</location>
    </subcellularLocation>
</comment>
<dbReference type="OrthoDB" id="30774at2759"/>
<dbReference type="PANTHER" id="PTHR45625:SF1">
    <property type="entry name" value="RING-TYPE E3 UBIQUITIN-PROTEIN LIGASE PPIL2"/>
    <property type="match status" value="1"/>
</dbReference>
<feature type="region of interest" description="Disordered" evidence="11">
    <location>
        <begin position="233"/>
        <end position="255"/>
    </location>
</feature>
<feature type="region of interest" description="Disordered" evidence="11">
    <location>
        <begin position="593"/>
        <end position="612"/>
    </location>
</feature>
<evidence type="ECO:0000259" key="13">
    <source>
        <dbReference type="PROSITE" id="PS51698"/>
    </source>
</evidence>
<proteinExistence type="inferred from homology"/>
<accession>A0A024GTZ0</accession>
<evidence type="ECO:0000256" key="1">
    <source>
        <dbReference type="ARBA" id="ARBA00000900"/>
    </source>
</evidence>
<comment type="catalytic activity">
    <reaction evidence="2">
        <text>[protein]-peptidylproline (omega=180) = [protein]-peptidylproline (omega=0)</text>
        <dbReference type="Rhea" id="RHEA:16237"/>
        <dbReference type="Rhea" id="RHEA-COMP:10747"/>
        <dbReference type="Rhea" id="RHEA-COMP:10748"/>
        <dbReference type="ChEBI" id="CHEBI:83833"/>
        <dbReference type="ChEBI" id="CHEBI:83834"/>
        <dbReference type="EC" id="5.2.1.8"/>
    </reaction>
</comment>
<dbReference type="CDD" id="cd16663">
    <property type="entry name" value="RING-Ubox_PPIL2"/>
    <property type="match status" value="1"/>
</dbReference>
<dbReference type="Gene3D" id="2.40.100.10">
    <property type="entry name" value="Cyclophilin-like"/>
    <property type="match status" value="1"/>
</dbReference>
<dbReference type="PROSITE" id="PS50072">
    <property type="entry name" value="CSA_PPIASE_2"/>
    <property type="match status" value="1"/>
</dbReference>
<dbReference type="SUPFAM" id="SSF57850">
    <property type="entry name" value="RING/U-box"/>
    <property type="match status" value="1"/>
</dbReference>
<keyword evidence="7" id="KW-0833">Ubl conjugation pathway</keyword>
<dbReference type="InParanoid" id="A0A024GTZ0"/>
<gene>
    <name evidence="14" type="ORF">BN9_117710</name>
</gene>
<dbReference type="InterPro" id="IPR002130">
    <property type="entry name" value="Cyclophilin-type_PPIase_dom"/>
</dbReference>
<evidence type="ECO:0000256" key="2">
    <source>
        <dbReference type="ARBA" id="ARBA00000971"/>
    </source>
</evidence>
<dbReference type="FunCoup" id="A0A024GTZ0">
    <property type="interactions" value="567"/>
</dbReference>
<evidence type="ECO:0000256" key="6">
    <source>
        <dbReference type="ARBA" id="ARBA00022679"/>
    </source>
</evidence>
<keyword evidence="10" id="KW-0539">Nucleus</keyword>
<evidence type="ECO:0000256" key="4">
    <source>
        <dbReference type="ARBA" id="ARBA00004123"/>
    </source>
</evidence>
<dbReference type="InterPro" id="IPR020892">
    <property type="entry name" value="Cyclophilin-type_PPIase_CS"/>
</dbReference>
<feature type="domain" description="PPIase cyclophilin-type" evidence="12">
    <location>
        <begin position="320"/>
        <end position="468"/>
    </location>
</feature>
<dbReference type="InterPro" id="IPR029000">
    <property type="entry name" value="Cyclophilin-like_dom_sf"/>
</dbReference>
<dbReference type="STRING" id="65357.A0A024GTZ0"/>
<evidence type="ECO:0000259" key="12">
    <source>
        <dbReference type="PROSITE" id="PS50072"/>
    </source>
</evidence>
<keyword evidence="8" id="KW-0697">Rotamase</keyword>
<comment type="similarity">
    <text evidence="5">Belongs to the cyclophilin-type PPIase family. PPIL2 subfamily.</text>
</comment>
<dbReference type="GO" id="GO:0071013">
    <property type="term" value="C:catalytic step 2 spliceosome"/>
    <property type="evidence" value="ECO:0007669"/>
    <property type="project" value="TreeGrafter"/>
</dbReference>
<dbReference type="InterPro" id="IPR003613">
    <property type="entry name" value="Ubox_domain"/>
</dbReference>
<dbReference type="PANTHER" id="PTHR45625">
    <property type="entry name" value="PEPTIDYL-PROLYL CIS-TRANS ISOMERASE-RELATED"/>
    <property type="match status" value="1"/>
</dbReference>
<dbReference type="PROSITE" id="PS51698">
    <property type="entry name" value="U_BOX"/>
    <property type="match status" value="1"/>
</dbReference>
<organism evidence="14 15">
    <name type="scientific">Albugo candida</name>
    <dbReference type="NCBI Taxonomy" id="65357"/>
    <lineage>
        <taxon>Eukaryota</taxon>
        <taxon>Sar</taxon>
        <taxon>Stramenopiles</taxon>
        <taxon>Oomycota</taxon>
        <taxon>Peronosporomycetes</taxon>
        <taxon>Albuginales</taxon>
        <taxon>Albuginaceae</taxon>
        <taxon>Albugo</taxon>
    </lineage>
</organism>
<evidence type="ECO:0000256" key="11">
    <source>
        <dbReference type="SAM" id="MobiDB-lite"/>
    </source>
</evidence>
<reference evidence="14 15" key="1">
    <citation type="submission" date="2012-05" db="EMBL/GenBank/DDBJ databases">
        <title>Recombination and specialization in a pathogen metapopulation.</title>
        <authorList>
            <person name="Gardiner A."/>
            <person name="Kemen E."/>
            <person name="Schultz-Larsen T."/>
            <person name="MacLean D."/>
            <person name="Van Oosterhout C."/>
            <person name="Jones J.D.G."/>
        </authorList>
    </citation>
    <scope>NUCLEOTIDE SEQUENCE [LARGE SCALE GENOMIC DNA]</scope>
    <source>
        <strain evidence="14 15">Ac Nc2</strain>
    </source>
</reference>
<dbReference type="Pfam" id="PF00160">
    <property type="entry name" value="Pro_isomerase"/>
    <property type="match status" value="1"/>
</dbReference>
<dbReference type="Proteomes" id="UP000053237">
    <property type="component" value="Unassembled WGS sequence"/>
</dbReference>
<dbReference type="FunFam" id="3.30.40.10:FF:000079">
    <property type="entry name" value="Peptidyl-prolyl cis-trans isomerase 2"/>
    <property type="match status" value="1"/>
</dbReference>
<protein>
    <submittedName>
        <fullName evidence="14">Uncharacterized protein</fullName>
    </submittedName>
</protein>
<dbReference type="PRINTS" id="PR00153">
    <property type="entry name" value="CSAPPISMRASE"/>
</dbReference>
<dbReference type="SMART" id="SM00504">
    <property type="entry name" value="Ubox"/>
    <property type="match status" value="1"/>
</dbReference>
<evidence type="ECO:0000256" key="10">
    <source>
        <dbReference type="ARBA" id="ARBA00023242"/>
    </source>
</evidence>
<dbReference type="InterPro" id="IPR026951">
    <property type="entry name" value="PPIL2_U-box_dom"/>
</dbReference>
<name>A0A024GTZ0_9STRA</name>
<evidence type="ECO:0000313" key="14">
    <source>
        <dbReference type="EMBL" id="CCI50201.1"/>
    </source>
</evidence>
<comment type="catalytic activity">
    <reaction evidence="1">
        <text>S-ubiquitinyl-[E2 ubiquitin-conjugating enzyme]-L-cysteine + [acceptor protein]-L-lysine = [E2 ubiquitin-conjugating enzyme]-L-cysteine + N(6)-ubiquitinyl-[acceptor protein]-L-lysine.</text>
        <dbReference type="EC" id="2.3.2.27"/>
    </reaction>
</comment>
<dbReference type="GO" id="GO:0003755">
    <property type="term" value="F:peptidyl-prolyl cis-trans isomerase activity"/>
    <property type="evidence" value="ECO:0007669"/>
    <property type="project" value="UniProtKB-KW"/>
</dbReference>
<evidence type="ECO:0000313" key="15">
    <source>
        <dbReference type="Proteomes" id="UP000053237"/>
    </source>
</evidence>
<dbReference type="GO" id="GO:0006457">
    <property type="term" value="P:protein folding"/>
    <property type="evidence" value="ECO:0007669"/>
    <property type="project" value="InterPro"/>
</dbReference>
<evidence type="ECO:0000256" key="9">
    <source>
        <dbReference type="ARBA" id="ARBA00023235"/>
    </source>
</evidence>
<evidence type="ECO:0000256" key="3">
    <source>
        <dbReference type="ARBA" id="ARBA00003697"/>
    </source>
</evidence>